<accession>E1WXA2</accession>
<evidence type="ECO:0000313" key="7">
    <source>
        <dbReference type="Proteomes" id="UP000008963"/>
    </source>
</evidence>
<evidence type="ECO:0000256" key="2">
    <source>
        <dbReference type="ARBA" id="ARBA00022448"/>
    </source>
</evidence>
<protein>
    <submittedName>
        <fullName evidence="6">ABC transport system, ATP-binding protein</fullName>
    </submittedName>
</protein>
<dbReference type="GO" id="GO:0005524">
    <property type="term" value="F:ATP binding"/>
    <property type="evidence" value="ECO:0007669"/>
    <property type="project" value="UniProtKB-KW"/>
</dbReference>
<dbReference type="Proteomes" id="UP000008963">
    <property type="component" value="Chromosome"/>
</dbReference>
<dbReference type="AlphaFoldDB" id="E1WXA2"/>
<dbReference type="InterPro" id="IPR003593">
    <property type="entry name" value="AAA+_ATPase"/>
</dbReference>
<gene>
    <name evidence="6" type="ordered locus">BMS_0913</name>
</gene>
<dbReference type="InterPro" id="IPR050153">
    <property type="entry name" value="Metal_Ion_Import_ABC"/>
</dbReference>
<dbReference type="PANTHER" id="PTHR42734">
    <property type="entry name" value="METAL TRANSPORT SYSTEM ATP-BINDING PROTEIN TM_0124-RELATED"/>
    <property type="match status" value="1"/>
</dbReference>
<dbReference type="KEGG" id="bmx:BMS_0913"/>
<dbReference type="PANTHER" id="PTHR42734:SF6">
    <property type="entry name" value="MOLYBDATE IMPORT ATP-BINDING PROTEIN MOLC"/>
    <property type="match status" value="1"/>
</dbReference>
<dbReference type="GO" id="GO:0016887">
    <property type="term" value="F:ATP hydrolysis activity"/>
    <property type="evidence" value="ECO:0007669"/>
    <property type="project" value="InterPro"/>
</dbReference>
<evidence type="ECO:0000259" key="5">
    <source>
        <dbReference type="SMART" id="SM00382"/>
    </source>
</evidence>
<dbReference type="PATRIC" id="fig|862908.3.peg.870"/>
<keyword evidence="2" id="KW-0813">Transport</keyword>
<sequence length="185" mass="21121">MKYLTTENLVIGHKKDLCKIDELAIESGEILHIKGRNGSGKSTLLKTLLGEISKRSGNFKWHLRAKEISYLPQSGFLSTNFNFTLEEILELYEVPNDISSILSDELKNRLWINASGGEKQLTLILSRISQHTKLLILDEPLNHLDAESRKLIEELLLTLMHKSADFSILIVSHLEIDLELREFEL</sequence>
<dbReference type="STRING" id="862908.BMS_0913"/>
<reference evidence="7" key="1">
    <citation type="journal article" date="2013" name="ISME J.">
        <title>A small predatory core genome in the divergent marine Bacteriovorax marinus SJ and the terrestrial Bdellovibrio bacteriovorus.</title>
        <authorList>
            <person name="Crossman L.C."/>
            <person name="Chen H."/>
            <person name="Cerdeno-Tarraga A.M."/>
            <person name="Brooks K."/>
            <person name="Quail M.A."/>
            <person name="Pineiro S.A."/>
            <person name="Hobley L."/>
            <person name="Sockett R.E."/>
            <person name="Bentley S.D."/>
            <person name="Parkhill J."/>
            <person name="Williams H.N."/>
            <person name="Stine O.C."/>
        </authorList>
    </citation>
    <scope>NUCLEOTIDE SEQUENCE [LARGE SCALE GENOMIC DNA]</scope>
    <source>
        <strain evidence="7">ATCC BAA-682 / DSM 15412 / SJ</strain>
    </source>
</reference>
<keyword evidence="7" id="KW-1185">Reference proteome</keyword>
<organism evidence="6 7">
    <name type="scientific">Halobacteriovorax marinus (strain ATCC BAA-682 / DSM 15412 / SJ)</name>
    <name type="common">Bacteriovorax marinus</name>
    <dbReference type="NCBI Taxonomy" id="862908"/>
    <lineage>
        <taxon>Bacteria</taxon>
        <taxon>Pseudomonadati</taxon>
        <taxon>Bdellovibrionota</taxon>
        <taxon>Bacteriovoracia</taxon>
        <taxon>Bacteriovoracales</taxon>
        <taxon>Halobacteriovoraceae</taxon>
        <taxon>Halobacteriovorax</taxon>
    </lineage>
</organism>
<keyword evidence="3" id="KW-0547">Nucleotide-binding</keyword>
<dbReference type="EMBL" id="FQ312005">
    <property type="protein sequence ID" value="CBW25803.1"/>
    <property type="molecule type" value="Genomic_DNA"/>
</dbReference>
<dbReference type="HOGENOM" id="CLU_1459389_0_0_7"/>
<proteinExistence type="inferred from homology"/>
<comment type="similarity">
    <text evidence="1">Belongs to the ABC transporter superfamily.</text>
</comment>
<evidence type="ECO:0000256" key="3">
    <source>
        <dbReference type="ARBA" id="ARBA00022741"/>
    </source>
</evidence>
<dbReference type="Gene3D" id="3.40.50.300">
    <property type="entry name" value="P-loop containing nucleotide triphosphate hydrolases"/>
    <property type="match status" value="1"/>
</dbReference>
<dbReference type="InterPro" id="IPR027417">
    <property type="entry name" value="P-loop_NTPase"/>
</dbReference>
<evidence type="ECO:0000313" key="6">
    <source>
        <dbReference type="EMBL" id="CBW25803.1"/>
    </source>
</evidence>
<dbReference type="Pfam" id="PF00005">
    <property type="entry name" value="ABC_tran"/>
    <property type="match status" value="1"/>
</dbReference>
<dbReference type="RefSeq" id="WP_014243588.1">
    <property type="nucleotide sequence ID" value="NC_016620.1"/>
</dbReference>
<dbReference type="InterPro" id="IPR003439">
    <property type="entry name" value="ABC_transporter-like_ATP-bd"/>
</dbReference>
<dbReference type="OrthoDB" id="5292347at2"/>
<dbReference type="SUPFAM" id="SSF52540">
    <property type="entry name" value="P-loop containing nucleoside triphosphate hydrolases"/>
    <property type="match status" value="1"/>
</dbReference>
<keyword evidence="4 6" id="KW-0067">ATP-binding</keyword>
<dbReference type="eggNOG" id="COG1120">
    <property type="taxonomic scope" value="Bacteria"/>
</dbReference>
<evidence type="ECO:0000256" key="1">
    <source>
        <dbReference type="ARBA" id="ARBA00005417"/>
    </source>
</evidence>
<name>E1WXA2_HALMS</name>
<dbReference type="SMART" id="SM00382">
    <property type="entry name" value="AAA"/>
    <property type="match status" value="1"/>
</dbReference>
<evidence type="ECO:0000256" key="4">
    <source>
        <dbReference type="ARBA" id="ARBA00022840"/>
    </source>
</evidence>
<feature type="domain" description="AAA+ ATPase" evidence="5">
    <location>
        <begin position="27"/>
        <end position="184"/>
    </location>
</feature>